<dbReference type="PRINTS" id="PR00377">
    <property type="entry name" value="IMPHPHTASES"/>
</dbReference>
<evidence type="ECO:0000313" key="6">
    <source>
        <dbReference type="EMBL" id="GGG90560.1"/>
    </source>
</evidence>
<dbReference type="Gene3D" id="3.40.190.80">
    <property type="match status" value="1"/>
</dbReference>
<keyword evidence="7" id="KW-1185">Reference proteome</keyword>
<keyword evidence="5" id="KW-0460">Magnesium</keyword>
<comment type="cofactor">
    <cofactor evidence="1">
        <name>Mg(2+)</name>
        <dbReference type="ChEBI" id="CHEBI:18420"/>
    </cofactor>
</comment>
<evidence type="ECO:0000256" key="1">
    <source>
        <dbReference type="ARBA" id="ARBA00001946"/>
    </source>
</evidence>
<dbReference type="Proteomes" id="UP000648722">
    <property type="component" value="Unassembled WGS sequence"/>
</dbReference>
<keyword evidence="3" id="KW-0479">Metal-binding</keyword>
<sequence length="258" mass="26760">MLDALADAARAAILPHFRNGIAADNKAPDGFDPVTAADRAAEAAIRALLDEHRPGDGIVGEEDEAKPSRSGRTWIIDPIDGTRAFLAGLPSWCVLIALAEEAGPVLSVIDQPHIGERFFGSTGAAGRSAHLRHAGRLTPLTVRGGRSLAGAIGETTDPYLFEGAEAAVFSQVSGRARLMRYGLDAYGYAMVAQGGLDFVIESGLKTWDVAALVPVVEGAGGILTDWQGRPAHGGGQVVAAGNADLHGELLEVLAVAAR</sequence>
<dbReference type="PANTHER" id="PTHR43200">
    <property type="entry name" value="PHOSPHATASE"/>
    <property type="match status" value="1"/>
</dbReference>
<evidence type="ECO:0000256" key="5">
    <source>
        <dbReference type="ARBA" id="ARBA00022842"/>
    </source>
</evidence>
<keyword evidence="4" id="KW-0378">Hydrolase</keyword>
<evidence type="ECO:0000313" key="7">
    <source>
        <dbReference type="Proteomes" id="UP000648722"/>
    </source>
</evidence>
<protein>
    <submittedName>
        <fullName evidence="6">Histidinol-phosphatase</fullName>
    </submittedName>
</protein>
<gene>
    <name evidence="6" type="ORF">GCM10007420_02130</name>
</gene>
<comment type="caution">
    <text evidence="6">The sequence shown here is derived from an EMBL/GenBank/DDBJ whole genome shotgun (WGS) entry which is preliminary data.</text>
</comment>
<evidence type="ECO:0000256" key="2">
    <source>
        <dbReference type="ARBA" id="ARBA00009759"/>
    </source>
</evidence>
<dbReference type="SUPFAM" id="SSF56655">
    <property type="entry name" value="Carbohydrate phosphatase"/>
    <property type="match status" value="1"/>
</dbReference>
<dbReference type="PANTHER" id="PTHR43200:SF6">
    <property type="entry name" value="3'(2'),5'-BISPHOSPHATE NUCLEOTIDASE"/>
    <property type="match status" value="1"/>
</dbReference>
<reference evidence="7" key="1">
    <citation type="journal article" date="2019" name="Int. J. Syst. Evol. Microbiol.">
        <title>The Global Catalogue of Microorganisms (GCM) 10K type strain sequencing project: providing services to taxonomists for standard genome sequencing and annotation.</title>
        <authorList>
            <consortium name="The Broad Institute Genomics Platform"/>
            <consortium name="The Broad Institute Genome Sequencing Center for Infectious Disease"/>
            <person name="Wu L."/>
            <person name="Ma J."/>
        </authorList>
    </citation>
    <scope>NUCLEOTIDE SEQUENCE [LARGE SCALE GENOMIC DNA]</scope>
    <source>
        <strain evidence="7">CGMCC 1.12766</strain>
    </source>
</reference>
<dbReference type="InterPro" id="IPR000760">
    <property type="entry name" value="Inositol_monophosphatase-like"/>
</dbReference>
<organism evidence="6 7">
    <name type="scientific">Glycocaulis albus</name>
    <dbReference type="NCBI Taxonomy" id="1382801"/>
    <lineage>
        <taxon>Bacteria</taxon>
        <taxon>Pseudomonadati</taxon>
        <taxon>Pseudomonadota</taxon>
        <taxon>Alphaproteobacteria</taxon>
        <taxon>Maricaulales</taxon>
        <taxon>Maricaulaceae</taxon>
        <taxon>Glycocaulis</taxon>
    </lineage>
</organism>
<accession>A0ABQ1XEB2</accession>
<dbReference type="InterPro" id="IPR051090">
    <property type="entry name" value="Inositol_monoP_superfamily"/>
</dbReference>
<comment type="similarity">
    <text evidence="2">Belongs to the inositol monophosphatase superfamily.</text>
</comment>
<dbReference type="Gene3D" id="3.30.540.10">
    <property type="entry name" value="Fructose-1,6-Bisphosphatase, subunit A, domain 1"/>
    <property type="match status" value="1"/>
</dbReference>
<dbReference type="EMBL" id="BMFS01000001">
    <property type="protein sequence ID" value="GGG90560.1"/>
    <property type="molecule type" value="Genomic_DNA"/>
</dbReference>
<evidence type="ECO:0000256" key="4">
    <source>
        <dbReference type="ARBA" id="ARBA00022801"/>
    </source>
</evidence>
<proteinExistence type="inferred from homology"/>
<dbReference type="Pfam" id="PF00459">
    <property type="entry name" value="Inositol_P"/>
    <property type="match status" value="1"/>
</dbReference>
<name>A0ABQ1XEB2_9PROT</name>
<evidence type="ECO:0000256" key="3">
    <source>
        <dbReference type="ARBA" id="ARBA00022723"/>
    </source>
</evidence>